<evidence type="ECO:0000313" key="1">
    <source>
        <dbReference type="EMBL" id="KAK3773524.1"/>
    </source>
</evidence>
<gene>
    <name evidence="1" type="ORF">RRG08_022237</name>
</gene>
<protein>
    <submittedName>
        <fullName evidence="1">Uncharacterized protein</fullName>
    </submittedName>
</protein>
<name>A0AAE0ZQ82_9GAST</name>
<evidence type="ECO:0000313" key="2">
    <source>
        <dbReference type="Proteomes" id="UP001283361"/>
    </source>
</evidence>
<dbReference type="Proteomes" id="UP001283361">
    <property type="component" value="Unassembled WGS sequence"/>
</dbReference>
<sequence>MHSSCRIPDVPRIFTGTYTKNRQLCQGLGELTSRDPTWKTRRKNQVCGRRLVQHLASLSQQCEDSKSRINHDIRATRSLLLSSSSPIFCRPLSPRTLSKQPDPFLCSIKSETNQQKAADNQKNVSVSPAQSRESRYILDDNITMDFNGSGGSGCASNSYNKNNLSTSELNKVNKTAFETQNLLLPTVFASKDLSSFVHDSKQDVGKTITSADPRDVKKRQRWKFSARLCGYGESDIPRNCYHFPCKRPTTYSHIGFRAQHPQLKTLQWMRNSVSPKTTRSESENIGNSASVTKQIIPCRNKTESLKHRLPSAVKLRPVDTAFREQLLREEADRRRRVHQMSRPTDWEINYGQPTPFKRLWYPVRLKANELTSW</sequence>
<dbReference type="EMBL" id="JAWDGP010003531">
    <property type="protein sequence ID" value="KAK3773524.1"/>
    <property type="molecule type" value="Genomic_DNA"/>
</dbReference>
<organism evidence="1 2">
    <name type="scientific">Elysia crispata</name>
    <name type="common">lettuce slug</name>
    <dbReference type="NCBI Taxonomy" id="231223"/>
    <lineage>
        <taxon>Eukaryota</taxon>
        <taxon>Metazoa</taxon>
        <taxon>Spiralia</taxon>
        <taxon>Lophotrochozoa</taxon>
        <taxon>Mollusca</taxon>
        <taxon>Gastropoda</taxon>
        <taxon>Heterobranchia</taxon>
        <taxon>Euthyneura</taxon>
        <taxon>Panpulmonata</taxon>
        <taxon>Sacoglossa</taxon>
        <taxon>Placobranchoidea</taxon>
        <taxon>Plakobranchidae</taxon>
        <taxon>Elysia</taxon>
    </lineage>
</organism>
<comment type="caution">
    <text evidence="1">The sequence shown here is derived from an EMBL/GenBank/DDBJ whole genome shotgun (WGS) entry which is preliminary data.</text>
</comment>
<dbReference type="AlphaFoldDB" id="A0AAE0ZQ82"/>
<proteinExistence type="predicted"/>
<reference evidence="1" key="1">
    <citation type="journal article" date="2023" name="G3 (Bethesda)">
        <title>A reference genome for the long-term kleptoplast-retaining sea slug Elysia crispata morphotype clarki.</title>
        <authorList>
            <person name="Eastman K.E."/>
            <person name="Pendleton A.L."/>
            <person name="Shaikh M.A."/>
            <person name="Suttiyut T."/>
            <person name="Ogas R."/>
            <person name="Tomko P."/>
            <person name="Gavelis G."/>
            <person name="Widhalm J.R."/>
            <person name="Wisecaver J.H."/>
        </authorList>
    </citation>
    <scope>NUCLEOTIDE SEQUENCE</scope>
    <source>
        <strain evidence="1">ECLA1</strain>
    </source>
</reference>
<accession>A0AAE0ZQ82</accession>
<keyword evidence="2" id="KW-1185">Reference proteome</keyword>